<evidence type="ECO:0000313" key="2">
    <source>
        <dbReference type="EMBL" id="MDR5711949.1"/>
    </source>
</evidence>
<dbReference type="SUPFAM" id="SSF53681">
    <property type="entry name" value="Aspartate/glutamate racemase"/>
    <property type="match status" value="2"/>
</dbReference>
<keyword evidence="3" id="KW-1185">Reference proteome</keyword>
<protein>
    <submittedName>
        <fullName evidence="2">Aspartate/glutamate racemase family protein</fullName>
    </submittedName>
</protein>
<comment type="caution">
    <text evidence="2">The sequence shown here is derived from an EMBL/GenBank/DDBJ whole genome shotgun (WGS) entry which is preliminary data.</text>
</comment>
<dbReference type="RefSeq" id="WP_310537329.1">
    <property type="nucleotide sequence ID" value="NZ_BAAAOC010000021.1"/>
</dbReference>
<dbReference type="PANTHER" id="PTHR21198">
    <property type="entry name" value="GLUTAMATE RACEMASE"/>
    <property type="match status" value="1"/>
</dbReference>
<dbReference type="Gene3D" id="3.40.50.1860">
    <property type="match status" value="2"/>
</dbReference>
<dbReference type="InterPro" id="IPR015942">
    <property type="entry name" value="Asp/Glu/hydantoin_racemase"/>
</dbReference>
<evidence type="ECO:0000313" key="3">
    <source>
        <dbReference type="Proteomes" id="UP001260872"/>
    </source>
</evidence>
<dbReference type="InterPro" id="IPR001920">
    <property type="entry name" value="Asp/Glu_race"/>
</dbReference>
<dbReference type="PROSITE" id="PS00923">
    <property type="entry name" value="ASP_GLU_RACEMASE_1"/>
    <property type="match status" value="1"/>
</dbReference>
<dbReference type="Pfam" id="PF01177">
    <property type="entry name" value="Asp_Glu_race"/>
    <property type="match status" value="1"/>
</dbReference>
<dbReference type="InterPro" id="IPR018187">
    <property type="entry name" value="Asp/Glu_racemase_AS_1"/>
</dbReference>
<dbReference type="PANTHER" id="PTHR21198:SF2">
    <property type="entry name" value="GLUTAMATE RACEMASE"/>
    <property type="match status" value="1"/>
</dbReference>
<gene>
    <name evidence="2" type="ORF">RH857_07350</name>
</gene>
<evidence type="ECO:0000256" key="1">
    <source>
        <dbReference type="ARBA" id="ARBA00023235"/>
    </source>
</evidence>
<reference evidence="3" key="1">
    <citation type="submission" date="2023-07" db="EMBL/GenBank/DDBJ databases">
        <title>Description of three actinobacteria isolated from air of manufacturing shop in a pharmaceutical factory.</title>
        <authorList>
            <person name="Zhang D.-F."/>
        </authorList>
    </citation>
    <scope>NUCLEOTIDE SEQUENCE [LARGE SCALE GENOMIC DNA]</scope>
    <source>
        <strain evidence="3">CCTCC AB 207010</strain>
    </source>
</reference>
<name>A0ABU1FTI6_9MICC</name>
<sequence length="218" mass="23491">MKIGVFDSGVGGAAVAATLRQLIPEAEVITADDHRNVPYGSRTDQEVYRLTRAAIQPLLEQGCEVIVLACNTATAAAIDQLRSDYPQTPFVGLEPMVKPASAMTRTGAVVVCATEATLRSERYRRLKETWAEGVTVLEPDCSEWASAIQAGGSASVDLEPLREMVREHGADVVVLACTHYHWLKLRVEETLGEHVAVLEPSDAVASQILRVLGADLPS</sequence>
<dbReference type="Proteomes" id="UP001260872">
    <property type="component" value="Unassembled WGS sequence"/>
</dbReference>
<keyword evidence="1" id="KW-0413">Isomerase</keyword>
<dbReference type="EMBL" id="JAVKGT010000016">
    <property type="protein sequence ID" value="MDR5711949.1"/>
    <property type="molecule type" value="Genomic_DNA"/>
</dbReference>
<proteinExistence type="predicted"/>
<organism evidence="2 3">
    <name type="scientific">Nesterenkonia flava</name>
    <dbReference type="NCBI Taxonomy" id="469799"/>
    <lineage>
        <taxon>Bacteria</taxon>
        <taxon>Bacillati</taxon>
        <taxon>Actinomycetota</taxon>
        <taxon>Actinomycetes</taxon>
        <taxon>Micrococcales</taxon>
        <taxon>Micrococcaceae</taxon>
        <taxon>Nesterenkonia</taxon>
    </lineage>
</organism>
<accession>A0ABU1FTI6</accession>